<feature type="compositionally biased region" description="Polar residues" evidence="1">
    <location>
        <begin position="73"/>
        <end position="88"/>
    </location>
</feature>
<accession>A0A1I7RYN3</accession>
<feature type="compositionally biased region" description="Basic residues" evidence="1">
    <location>
        <begin position="41"/>
        <end position="61"/>
    </location>
</feature>
<dbReference type="Proteomes" id="UP000095284">
    <property type="component" value="Unplaced"/>
</dbReference>
<reference evidence="3" key="1">
    <citation type="submission" date="2016-11" db="UniProtKB">
        <authorList>
            <consortium name="WormBaseParasite"/>
        </authorList>
    </citation>
    <scope>IDENTIFICATION</scope>
</reference>
<dbReference type="AlphaFoldDB" id="A0A1I7RYN3"/>
<feature type="compositionally biased region" description="Polar residues" evidence="1">
    <location>
        <begin position="100"/>
        <end position="118"/>
    </location>
</feature>
<proteinExistence type="predicted"/>
<feature type="region of interest" description="Disordered" evidence="1">
    <location>
        <begin position="165"/>
        <end position="186"/>
    </location>
</feature>
<feature type="region of interest" description="Disordered" evidence="1">
    <location>
        <begin position="14"/>
        <end position="136"/>
    </location>
</feature>
<name>A0A1I7RYN3_BURXY</name>
<evidence type="ECO:0000313" key="3">
    <source>
        <dbReference type="WBParaSite" id="BXY_0585100.1"/>
    </source>
</evidence>
<protein>
    <submittedName>
        <fullName evidence="3">Uncharacterized protein</fullName>
    </submittedName>
</protein>
<organism evidence="2 3">
    <name type="scientific">Bursaphelenchus xylophilus</name>
    <name type="common">Pinewood nematode worm</name>
    <name type="synonym">Aphelenchoides xylophilus</name>
    <dbReference type="NCBI Taxonomy" id="6326"/>
    <lineage>
        <taxon>Eukaryota</taxon>
        <taxon>Metazoa</taxon>
        <taxon>Ecdysozoa</taxon>
        <taxon>Nematoda</taxon>
        <taxon>Chromadorea</taxon>
        <taxon>Rhabditida</taxon>
        <taxon>Tylenchina</taxon>
        <taxon>Tylenchomorpha</taxon>
        <taxon>Aphelenchoidea</taxon>
        <taxon>Aphelenchoididae</taxon>
        <taxon>Bursaphelenchus</taxon>
    </lineage>
</organism>
<sequence>MVINMCSGMVCQAGRVDKNNKMGGSESKPERNRFPMVPHRPILRKPLNRSKNNKKKSKKSPKNLSKEDRLPHKTTTPPSGTAVENTPTPEVRDPRPEPIPSSSETNTTPVLGITQSEEIASVPKKPLSKKSTEEDDYILAAEKKKRFQKREKLTADEPTNFVKVQGGQRPAVSKQKEKALKKKKRKGPVCDDANLVTANTTADEDAVTNDTTGVTDTVDTTGDALLFSAHDGLDSVKTAREKEEK</sequence>
<dbReference type="WBParaSite" id="BXY_0585100.1">
    <property type="protein sequence ID" value="BXY_0585100.1"/>
    <property type="gene ID" value="BXY_0585100"/>
</dbReference>
<evidence type="ECO:0000256" key="1">
    <source>
        <dbReference type="SAM" id="MobiDB-lite"/>
    </source>
</evidence>
<evidence type="ECO:0000313" key="2">
    <source>
        <dbReference type="Proteomes" id="UP000095284"/>
    </source>
</evidence>